<dbReference type="InterPro" id="IPR017871">
    <property type="entry name" value="ABC_transporter-like_CS"/>
</dbReference>
<dbReference type="GO" id="GO:0015658">
    <property type="term" value="F:branched-chain amino acid transmembrane transporter activity"/>
    <property type="evidence" value="ECO:0007669"/>
    <property type="project" value="TreeGrafter"/>
</dbReference>
<dbReference type="PROSITE" id="PS50893">
    <property type="entry name" value="ABC_TRANSPORTER_2"/>
    <property type="match status" value="1"/>
</dbReference>
<organism evidence="7 8">
    <name type="scientific">Nocardioides marinisabuli</name>
    <dbReference type="NCBI Taxonomy" id="419476"/>
    <lineage>
        <taxon>Bacteria</taxon>
        <taxon>Bacillati</taxon>
        <taxon>Actinomycetota</taxon>
        <taxon>Actinomycetes</taxon>
        <taxon>Propionibacteriales</taxon>
        <taxon>Nocardioidaceae</taxon>
        <taxon>Nocardioides</taxon>
    </lineage>
</organism>
<keyword evidence="5" id="KW-0029">Amino-acid transport</keyword>
<dbReference type="PROSITE" id="PS00211">
    <property type="entry name" value="ABC_TRANSPORTER_1"/>
    <property type="match status" value="1"/>
</dbReference>
<comment type="similarity">
    <text evidence="1">Belongs to the ABC transporter superfamily.</text>
</comment>
<dbReference type="InterPro" id="IPR027417">
    <property type="entry name" value="P-loop_NTPase"/>
</dbReference>
<feature type="domain" description="ABC transporter" evidence="6">
    <location>
        <begin position="21"/>
        <end position="252"/>
    </location>
</feature>
<keyword evidence="4 7" id="KW-0067">ATP-binding</keyword>
<dbReference type="RefSeq" id="WP_179614983.1">
    <property type="nucleotide sequence ID" value="NZ_CP059163.1"/>
</dbReference>
<dbReference type="GO" id="GO:0015807">
    <property type="term" value="P:L-amino acid transport"/>
    <property type="evidence" value="ECO:0007669"/>
    <property type="project" value="TreeGrafter"/>
</dbReference>
<proteinExistence type="inferred from homology"/>
<dbReference type="InterPro" id="IPR003439">
    <property type="entry name" value="ABC_transporter-like_ATP-bd"/>
</dbReference>
<dbReference type="AlphaFoldDB" id="A0A7Y9F0A6"/>
<evidence type="ECO:0000256" key="4">
    <source>
        <dbReference type="ARBA" id="ARBA00022840"/>
    </source>
</evidence>
<dbReference type="InterPro" id="IPR003593">
    <property type="entry name" value="AAA+_ATPase"/>
</dbReference>
<dbReference type="Gene3D" id="3.40.50.300">
    <property type="entry name" value="P-loop containing nucleotide triphosphate hydrolases"/>
    <property type="match status" value="1"/>
</dbReference>
<reference evidence="7 8" key="1">
    <citation type="submission" date="2020-07" db="EMBL/GenBank/DDBJ databases">
        <title>Sequencing the genomes of 1000 actinobacteria strains.</title>
        <authorList>
            <person name="Klenk H.-P."/>
        </authorList>
    </citation>
    <scope>NUCLEOTIDE SEQUENCE [LARGE SCALE GENOMIC DNA]</scope>
    <source>
        <strain evidence="7 8">DSM 18965</strain>
    </source>
</reference>
<dbReference type="GO" id="GO:0005524">
    <property type="term" value="F:ATP binding"/>
    <property type="evidence" value="ECO:0007669"/>
    <property type="project" value="UniProtKB-KW"/>
</dbReference>
<sequence length="252" mass="26632">MTEAGTSLASTPDGPSSNVVLEVQSVDAGYGAHTVLRDVSLDVREGEIISLLGHNGAGKSTLLRAIAGAIGVAKGDIRFRGESQIGHGSARVAQDGIALVPQGRGIFPTLTIGENLQLGAGVARRVTDRPTVTQDFVLDLFPALARRLHEEAGTLSGGQQQMVAIGTALMASPRFLLLDEPSTGLAPVLVQTMLDQIQAVHRELEIGVLIVEQNIHEALRVSDRAYVLRLGEIVREGPAATLLDDPDIWGLF</sequence>
<name>A0A7Y9F0A6_9ACTN</name>
<protein>
    <submittedName>
        <fullName evidence="7">Branched-chain amino acid transport system ATP-binding protein</fullName>
    </submittedName>
</protein>
<dbReference type="PANTHER" id="PTHR43820">
    <property type="entry name" value="HIGH-AFFINITY BRANCHED-CHAIN AMINO ACID TRANSPORT ATP-BINDING PROTEIN LIVF"/>
    <property type="match status" value="1"/>
</dbReference>
<dbReference type="InterPro" id="IPR052156">
    <property type="entry name" value="BCAA_Transport_ATP-bd_LivF"/>
</dbReference>
<accession>A0A7Y9F0A6</accession>
<keyword evidence="2" id="KW-0813">Transport</keyword>
<dbReference type="EMBL" id="JACCBE010000001">
    <property type="protein sequence ID" value="NYD57183.1"/>
    <property type="molecule type" value="Genomic_DNA"/>
</dbReference>
<evidence type="ECO:0000256" key="1">
    <source>
        <dbReference type="ARBA" id="ARBA00005417"/>
    </source>
</evidence>
<keyword evidence="3" id="KW-0547">Nucleotide-binding</keyword>
<dbReference type="Proteomes" id="UP000516957">
    <property type="component" value="Unassembled WGS sequence"/>
</dbReference>
<evidence type="ECO:0000313" key="7">
    <source>
        <dbReference type="EMBL" id="NYD57183.1"/>
    </source>
</evidence>
<dbReference type="SMART" id="SM00382">
    <property type="entry name" value="AAA"/>
    <property type="match status" value="1"/>
</dbReference>
<dbReference type="CDD" id="cd03224">
    <property type="entry name" value="ABC_TM1139_LivF_branched"/>
    <property type="match status" value="1"/>
</dbReference>
<dbReference type="PANTHER" id="PTHR43820:SF4">
    <property type="entry name" value="HIGH-AFFINITY BRANCHED-CHAIN AMINO ACID TRANSPORT ATP-BINDING PROTEIN LIVF"/>
    <property type="match status" value="1"/>
</dbReference>
<evidence type="ECO:0000256" key="5">
    <source>
        <dbReference type="ARBA" id="ARBA00022970"/>
    </source>
</evidence>
<gene>
    <name evidence="7" type="ORF">BKA08_001421</name>
</gene>
<evidence type="ECO:0000256" key="2">
    <source>
        <dbReference type="ARBA" id="ARBA00022448"/>
    </source>
</evidence>
<dbReference type="SUPFAM" id="SSF52540">
    <property type="entry name" value="P-loop containing nucleoside triphosphate hydrolases"/>
    <property type="match status" value="1"/>
</dbReference>
<evidence type="ECO:0000256" key="3">
    <source>
        <dbReference type="ARBA" id="ARBA00022741"/>
    </source>
</evidence>
<keyword evidence="8" id="KW-1185">Reference proteome</keyword>
<comment type="caution">
    <text evidence="7">The sequence shown here is derived from an EMBL/GenBank/DDBJ whole genome shotgun (WGS) entry which is preliminary data.</text>
</comment>
<evidence type="ECO:0000313" key="8">
    <source>
        <dbReference type="Proteomes" id="UP000516957"/>
    </source>
</evidence>
<dbReference type="Pfam" id="PF00005">
    <property type="entry name" value="ABC_tran"/>
    <property type="match status" value="1"/>
</dbReference>
<dbReference type="GO" id="GO:0016887">
    <property type="term" value="F:ATP hydrolysis activity"/>
    <property type="evidence" value="ECO:0007669"/>
    <property type="project" value="InterPro"/>
</dbReference>
<evidence type="ECO:0000259" key="6">
    <source>
        <dbReference type="PROSITE" id="PS50893"/>
    </source>
</evidence>